<dbReference type="AlphaFoldDB" id="A0A5P1FCW1"/>
<reference evidence="3" key="1">
    <citation type="journal article" date="2017" name="Nat. Commun.">
        <title>The asparagus genome sheds light on the origin and evolution of a young Y chromosome.</title>
        <authorList>
            <person name="Harkess A."/>
            <person name="Zhou J."/>
            <person name="Xu C."/>
            <person name="Bowers J.E."/>
            <person name="Van der Hulst R."/>
            <person name="Ayyampalayam S."/>
            <person name="Mercati F."/>
            <person name="Riccardi P."/>
            <person name="McKain M.R."/>
            <person name="Kakrana A."/>
            <person name="Tang H."/>
            <person name="Ray J."/>
            <person name="Groenendijk J."/>
            <person name="Arikit S."/>
            <person name="Mathioni S.M."/>
            <person name="Nakano M."/>
            <person name="Shan H."/>
            <person name="Telgmann-Rauber A."/>
            <person name="Kanno A."/>
            <person name="Yue Z."/>
            <person name="Chen H."/>
            <person name="Li W."/>
            <person name="Chen Y."/>
            <person name="Xu X."/>
            <person name="Zhang Y."/>
            <person name="Luo S."/>
            <person name="Chen H."/>
            <person name="Gao J."/>
            <person name="Mao Z."/>
            <person name="Pires J.C."/>
            <person name="Luo M."/>
            <person name="Kudrna D."/>
            <person name="Wing R.A."/>
            <person name="Meyers B.C."/>
            <person name="Yi K."/>
            <person name="Kong H."/>
            <person name="Lavrijsen P."/>
            <person name="Sunseri F."/>
            <person name="Falavigna A."/>
            <person name="Ye Y."/>
            <person name="Leebens-Mack J.H."/>
            <person name="Chen G."/>
        </authorList>
    </citation>
    <scope>NUCLEOTIDE SEQUENCE [LARGE SCALE GENOMIC DNA]</scope>
    <source>
        <strain evidence="3">cv. DH0086</strain>
    </source>
</reference>
<organism evidence="2 3">
    <name type="scientific">Asparagus officinalis</name>
    <name type="common">Garden asparagus</name>
    <dbReference type="NCBI Taxonomy" id="4686"/>
    <lineage>
        <taxon>Eukaryota</taxon>
        <taxon>Viridiplantae</taxon>
        <taxon>Streptophyta</taxon>
        <taxon>Embryophyta</taxon>
        <taxon>Tracheophyta</taxon>
        <taxon>Spermatophyta</taxon>
        <taxon>Magnoliopsida</taxon>
        <taxon>Liliopsida</taxon>
        <taxon>Asparagales</taxon>
        <taxon>Asparagaceae</taxon>
        <taxon>Asparagoideae</taxon>
        <taxon>Asparagus</taxon>
    </lineage>
</organism>
<evidence type="ECO:0000313" key="3">
    <source>
        <dbReference type="Proteomes" id="UP000243459"/>
    </source>
</evidence>
<keyword evidence="3" id="KW-1185">Reference proteome</keyword>
<protein>
    <submittedName>
        <fullName evidence="2">Uncharacterized protein</fullName>
    </submittedName>
</protein>
<evidence type="ECO:0000256" key="1">
    <source>
        <dbReference type="SAM" id="MobiDB-lite"/>
    </source>
</evidence>
<accession>A0A5P1FCW1</accession>
<dbReference type="Proteomes" id="UP000243459">
    <property type="component" value="Chromosome 3"/>
</dbReference>
<sequence length="324" mass="35966">MRFTSAVEYDRGNWSSFANSFCHLCAIAYSRALVNRHNHFGHDGTHDPEVMHIFDGNVSLFLDDSSQERIKVNKTGLYWITRWYKELSRKASKSRAPRLREFLVEGVPDECWEESSEHPTSPRQVGINIRELTKSAIHRGVPDRGREKGKKPLHVPAPLPSLKKQWLASHKPGPVPRDSSRTREESPAVPVQKPRIGSSGKEPIPLEDKEEQVDYGHDNTDSYLTDPEDACNLGDIGDSNDESDFRVVGKAMLTPFPTSGGFGLVTDFEGTSGIEREGLQSPKPCSDEGPSEVIATLGEPEVSSMDVEVVPTDVPMTTVMVART</sequence>
<gene>
    <name evidence="2" type="ORF">A4U43_C03F25560</name>
</gene>
<dbReference type="Gramene" id="ONK76246">
    <property type="protein sequence ID" value="ONK76246"/>
    <property type="gene ID" value="A4U43_C03F25560"/>
</dbReference>
<proteinExistence type="predicted"/>
<dbReference type="EMBL" id="CM007383">
    <property type="protein sequence ID" value="ONK76246.1"/>
    <property type="molecule type" value="Genomic_DNA"/>
</dbReference>
<feature type="region of interest" description="Disordered" evidence="1">
    <location>
        <begin position="133"/>
        <end position="211"/>
    </location>
</feature>
<name>A0A5P1FCW1_ASPOF</name>
<evidence type="ECO:0000313" key="2">
    <source>
        <dbReference type="EMBL" id="ONK76246.1"/>
    </source>
</evidence>